<dbReference type="Pfam" id="PF00092">
    <property type="entry name" value="VWA"/>
    <property type="match status" value="1"/>
</dbReference>
<dbReference type="SMART" id="SM00034">
    <property type="entry name" value="CLECT"/>
    <property type="match status" value="1"/>
</dbReference>
<accession>A0AAV5WWM5</accession>
<dbReference type="InterPro" id="IPR053295">
    <property type="entry name" value="Innate_immunity_reg"/>
</dbReference>
<sequence length="2113" mass="233949">STLPMKSLLALTLVVSAAIAASVPRHTLTPNYYDHLEAETPVHRVKRAVGGYKSTCPTGWTGQFCESPLCDGKQKSLDPVETDLTKTMDILYLPSGCTGEYYVPVDSTTNLLTITVTTDAQTRAVAVLTNPNGATPNPISTEPSGNSVIYRFRATPDPYVLTFTVNAHTDECLVHIQAQSTLSFDIGWAPAPQIDVSPYGESLYDSKPQYFLAHPFNLASPAEIKTVTIRQTRNMQPEYRSILARRYNCIFEYYAGQYQCTSGSNYIQQIEGIDAKGYAFRRSRTFTCLADSVPTVIPPTTVPVTTCQNGGSLLYNNETDSNFCFCSELTTGKNCEQLLCMNGGILVDGKLDECDCLPGFVGRNCDNVVCDPDVGKLLTDTKTLAVVIRNSQSMAVHIPNIMQAIDEEFLHHMRDGRTVYDGFILSYERNGVVTAKSYKIDQYGQFGGDVEALATKFSSDVACTDSLVPAIEAVYAQRIMDQSPIFVFTDASPEPTDTDLFKDVMRLNAANRMQIHTVFMKTQANCKVNPNIQFFNDLARYTAGLVHMPSADQLAQTFQNAMRATTYKMNLVESADLKQCAMKTKSLIVDYNSENLILIATGINLRITVTDPDWNTQMKQPFYDDGWTHFFIIANPQGGEYLYAIQGDESDDFAAPCSYRFYSQSDFDLFLGTTSSVDIDERTFEPVVGQAAHLIAQVNGFYGGYVQDQFRLFSEILITSPDNDDKHQPLYYSNGIFRSSCGFHLYFGVANFCQTEDQIFYATVFVDDNNGFPVQRSAVGYCNAGENPPDPEGDACQNGGVRVNETTCWCPTHFSGPTCLNPECLNGGHPSDDQTQCICPSGVTGTFCEMMECTTKADTWEATTEHRTLSFVVSTRSSMKDVVKQLADGASSFAGYYQLNHPTWIDHFSIVTVNQTGADLHLTNSPQEFASKFREISDNFDSYTNYDEDNCTVLINSGINSALAASYENSYIFVFGDSQAEYYEFPDLLNLLDRADELHVQVNMFGTSYDMCDGSGDFGDQVQNVVHFTGGKTLFTDDVSRVFDYIDTFYSSGVVYEASYDNCNTGVQIDFPLEASAHSVIVTVEGRTSTTQMTPPDEQVGLYHDPIFGGNTFTVEQYIQACPDQWDTMDNMCYYYDIREVQWITSLVACGNMDPNKGSSLVTIFDDKKHDQVLTELHGSIVGVWLALYRNSETGKFNWMQAGASPVPLDPALEKYWAPGQDLNDATKQYVYMKNDGLWYVDDINGKHWTMCQRDRYGRSYNPEATEPDLPPGFWHLGVTSSSPSCNVQVRVQSDVQIFFGFSQDQHIDFKRGTANVDSKNNFVVAKAVGLNGFEVNPDIPEGRIDYATIAANGNDLFPLAMTERAQSCTFDSVSKIPFVCPTQQSLSEIVVKFQGIDQFGYAFERALVSRCDTYATRCKNGGFANNGECVCPPHYNGDDCGVPICENGGTALYDGTCRCPALFAGDFCNLPKCDPAYPDNFQRNERTLVIAVETSFTMSTSIFYLSNYLVDALAKLTTKRPDWFDTFVLVPFDSTSNKNQWYEPTIVYDYKLLDDALDNIPTGECPGDPACSDPSCPRPIGQLLIDTLSQPYMSNPDSVVVVITNSAIEDHNLVYDITKKLIDTKAQLHFVIAPSASPCSLGWDDEMNKAMQYFASFSVGTVSSVVPKQLPNYFSDFLPAMYNAQEIVIDSQYVKDCSAKEHVFQVDHSTNEFNLQFFGVEADTISMTGPLGPVDIPPNILPGSSTYFGVFQVDYQVIVPGTYIVRTKSVGINCDLKVRASTDILVDVGFTQVHDTVNGNSQDDAHYSGLYGVPNKAMFHVTGLELGGLLQYAQILSPRGDVIATRNVIQRVDTCTYTYVMDGTFDCDYQDLEVVVYGVDNQNSPFHRNFRAHCTDNRPQPIPPNPTCDLGALRADIGFIVDTSVDKSYVNWFQLFITQMMGARVTLGRDLTQFGVMSLSDAPEQGGFFSFRFGSDKSTMVDLVSSIVPDGHVGQNLTSAIPALMRDMYTTNNGYRGTDKSVKKLLVYLTATNPTDDDPDNAVLSLTTNKITGFAVATFRVGSPSKKMLSLVDPHCVYDSGPEGNGFSIYGPRFMLNLLCSEQPLCGIPPIE</sequence>
<feature type="chain" id="PRO_5043977875" description="VWA domain-containing protein" evidence="2">
    <location>
        <begin position="21"/>
        <end position="2113"/>
    </location>
</feature>
<dbReference type="EMBL" id="BTSY01000007">
    <property type="protein sequence ID" value="GMT36491.1"/>
    <property type="molecule type" value="Genomic_DNA"/>
</dbReference>
<dbReference type="SMART" id="SM00604">
    <property type="entry name" value="MD"/>
    <property type="match status" value="3"/>
</dbReference>
<dbReference type="InterPro" id="IPR016187">
    <property type="entry name" value="CTDL_fold"/>
</dbReference>
<protein>
    <recommendedName>
        <fullName evidence="8">VWA domain-containing protein</fullName>
    </recommendedName>
</protein>
<proteinExistence type="predicted"/>
<dbReference type="InterPro" id="IPR057086">
    <property type="entry name" value="GBD_Irg-7_N"/>
</dbReference>
<dbReference type="PROSITE" id="PS01186">
    <property type="entry name" value="EGF_2"/>
    <property type="match status" value="1"/>
</dbReference>
<dbReference type="InterPro" id="IPR006582">
    <property type="entry name" value="MD_domain"/>
</dbReference>
<dbReference type="CDD" id="cd00037">
    <property type="entry name" value="CLECT"/>
    <property type="match status" value="1"/>
</dbReference>
<dbReference type="SUPFAM" id="SSF53300">
    <property type="entry name" value="vWA-like"/>
    <property type="match status" value="1"/>
</dbReference>
<feature type="domain" description="C-type lectin" evidence="4">
    <location>
        <begin position="1129"/>
        <end position="1253"/>
    </location>
</feature>
<feature type="domain" description="EGF-like" evidence="3">
    <location>
        <begin position="1437"/>
        <end position="1470"/>
    </location>
</feature>
<keyword evidence="1" id="KW-0245">EGF-like domain</keyword>
<dbReference type="PANTHER" id="PTHR47324:SF2">
    <property type="entry name" value="EGF-LIKE DOMAIN-CONTAINING PROTEIN-RELATED"/>
    <property type="match status" value="1"/>
</dbReference>
<feature type="non-terminal residue" evidence="6">
    <location>
        <position position="1"/>
    </location>
</feature>
<dbReference type="Gene3D" id="3.40.50.410">
    <property type="entry name" value="von Willebrand factor, type A domain"/>
    <property type="match status" value="1"/>
</dbReference>
<organism evidence="6 7">
    <name type="scientific">Pristionchus fissidentatus</name>
    <dbReference type="NCBI Taxonomy" id="1538716"/>
    <lineage>
        <taxon>Eukaryota</taxon>
        <taxon>Metazoa</taxon>
        <taxon>Ecdysozoa</taxon>
        <taxon>Nematoda</taxon>
        <taxon>Chromadorea</taxon>
        <taxon>Rhabditida</taxon>
        <taxon>Rhabditina</taxon>
        <taxon>Diplogasteromorpha</taxon>
        <taxon>Diplogasteroidea</taxon>
        <taxon>Neodiplogasteridae</taxon>
        <taxon>Pristionchus</taxon>
    </lineage>
</organism>
<keyword evidence="1" id="KW-1015">Disulfide bond</keyword>
<dbReference type="PROSITE" id="PS00022">
    <property type="entry name" value="EGF_1"/>
    <property type="match status" value="3"/>
</dbReference>
<dbReference type="Pfam" id="PF24415">
    <property type="entry name" value="Ig_Irg-7"/>
    <property type="match status" value="3"/>
</dbReference>
<evidence type="ECO:0000256" key="2">
    <source>
        <dbReference type="SAM" id="SignalP"/>
    </source>
</evidence>
<dbReference type="PROSITE" id="PS50234">
    <property type="entry name" value="VWFA"/>
    <property type="match status" value="1"/>
</dbReference>
<dbReference type="Pfam" id="PF23623">
    <property type="entry name" value="GBD_IRG7_N"/>
    <property type="match status" value="1"/>
</dbReference>
<feature type="disulfide bond" evidence="1">
    <location>
        <begin position="1460"/>
        <end position="1469"/>
    </location>
</feature>
<evidence type="ECO:0000259" key="3">
    <source>
        <dbReference type="PROSITE" id="PS50026"/>
    </source>
</evidence>
<dbReference type="PROSITE" id="PS50041">
    <property type="entry name" value="C_TYPE_LECTIN_2"/>
    <property type="match status" value="1"/>
</dbReference>
<dbReference type="InterPro" id="IPR002035">
    <property type="entry name" value="VWF_A"/>
</dbReference>
<feature type="disulfide bond" evidence="1">
    <location>
        <begin position="839"/>
        <end position="848"/>
    </location>
</feature>
<dbReference type="PROSITE" id="PS50026">
    <property type="entry name" value="EGF_3"/>
    <property type="match status" value="3"/>
</dbReference>
<feature type="signal peptide" evidence="2">
    <location>
        <begin position="1"/>
        <end position="20"/>
    </location>
</feature>
<dbReference type="Gene3D" id="2.10.25.10">
    <property type="entry name" value="Laminin"/>
    <property type="match status" value="3"/>
</dbReference>
<evidence type="ECO:0000313" key="6">
    <source>
        <dbReference type="EMBL" id="GMT36491.1"/>
    </source>
</evidence>
<evidence type="ECO:0008006" key="8">
    <source>
        <dbReference type="Google" id="ProtNLM"/>
    </source>
</evidence>
<evidence type="ECO:0000256" key="1">
    <source>
        <dbReference type="PROSITE-ProRule" id="PRU00076"/>
    </source>
</evidence>
<dbReference type="InterPro" id="IPR057085">
    <property type="entry name" value="Ig_Irg-7"/>
</dbReference>
<evidence type="ECO:0000313" key="7">
    <source>
        <dbReference type="Proteomes" id="UP001432322"/>
    </source>
</evidence>
<dbReference type="InterPro" id="IPR016186">
    <property type="entry name" value="C-type_lectin-like/link_sf"/>
</dbReference>
<feature type="domain" description="EGF-like" evidence="3">
    <location>
        <begin position="815"/>
        <end position="849"/>
    </location>
</feature>
<dbReference type="InterPro" id="IPR001304">
    <property type="entry name" value="C-type_lectin-like"/>
</dbReference>
<dbReference type="SMART" id="SM00181">
    <property type="entry name" value="EGF"/>
    <property type="match status" value="3"/>
</dbReference>
<feature type="domain" description="VWFA" evidence="5">
    <location>
        <begin position="1917"/>
        <end position="2064"/>
    </location>
</feature>
<evidence type="ECO:0000259" key="4">
    <source>
        <dbReference type="PROSITE" id="PS50041"/>
    </source>
</evidence>
<feature type="domain" description="EGF-like" evidence="3">
    <location>
        <begin position="331"/>
        <end position="366"/>
    </location>
</feature>
<name>A0AAV5WWM5_9BILA</name>
<dbReference type="Proteomes" id="UP001432322">
    <property type="component" value="Unassembled WGS sequence"/>
</dbReference>
<dbReference type="Gene3D" id="3.10.100.10">
    <property type="entry name" value="Mannose-Binding Protein A, subunit A"/>
    <property type="match status" value="1"/>
</dbReference>
<keyword evidence="2" id="KW-0732">Signal</keyword>
<dbReference type="PANTHER" id="PTHR47324">
    <property type="entry name" value="PROTEIN IRG-7-RELATED"/>
    <property type="match status" value="1"/>
</dbReference>
<feature type="disulfide bond" evidence="1">
    <location>
        <begin position="356"/>
        <end position="365"/>
    </location>
</feature>
<dbReference type="SUPFAM" id="SSF56436">
    <property type="entry name" value="C-type lectin-like"/>
    <property type="match status" value="1"/>
</dbReference>
<dbReference type="InterPro" id="IPR036465">
    <property type="entry name" value="vWFA_dom_sf"/>
</dbReference>
<comment type="caution">
    <text evidence="6">The sequence shown here is derived from an EMBL/GenBank/DDBJ whole genome shotgun (WGS) entry which is preliminary data.</text>
</comment>
<keyword evidence="7" id="KW-1185">Reference proteome</keyword>
<comment type="caution">
    <text evidence="1">Lacks conserved residue(s) required for the propagation of feature annotation.</text>
</comment>
<evidence type="ECO:0000259" key="5">
    <source>
        <dbReference type="PROSITE" id="PS50234"/>
    </source>
</evidence>
<reference evidence="6" key="1">
    <citation type="submission" date="2023-10" db="EMBL/GenBank/DDBJ databases">
        <title>Genome assembly of Pristionchus species.</title>
        <authorList>
            <person name="Yoshida K."/>
            <person name="Sommer R.J."/>
        </authorList>
    </citation>
    <scope>NUCLEOTIDE SEQUENCE</scope>
    <source>
        <strain evidence="6">RS5133</strain>
    </source>
</reference>
<gene>
    <name evidence="6" type="ORF">PFISCL1PPCAC_27788</name>
</gene>
<dbReference type="InterPro" id="IPR000742">
    <property type="entry name" value="EGF"/>
</dbReference>